<dbReference type="InterPro" id="IPR056605">
    <property type="entry name" value="LTI65_LTI78_N"/>
</dbReference>
<evidence type="ECO:0000313" key="6">
    <source>
        <dbReference type="Proteomes" id="UP000321393"/>
    </source>
</evidence>
<evidence type="ECO:0000256" key="1">
    <source>
        <dbReference type="SAM" id="MobiDB-lite"/>
    </source>
</evidence>
<protein>
    <submittedName>
        <fullName evidence="4">Proline-rich protein 36</fullName>
    </submittedName>
</protein>
<evidence type="ECO:0000259" key="2">
    <source>
        <dbReference type="Pfam" id="PF23399"/>
    </source>
</evidence>
<dbReference type="InterPro" id="IPR057059">
    <property type="entry name" value="LTI65/LTI78_PGEED"/>
</dbReference>
<gene>
    <name evidence="5" type="ORF">E5676_scaffold194G001960</name>
    <name evidence="4" type="ORF">E6C27_scaffold352G00880</name>
</gene>
<evidence type="ECO:0000259" key="3">
    <source>
        <dbReference type="Pfam" id="PF23403"/>
    </source>
</evidence>
<feature type="compositionally biased region" description="Polar residues" evidence="1">
    <location>
        <begin position="342"/>
        <end position="356"/>
    </location>
</feature>
<dbReference type="Proteomes" id="UP000321947">
    <property type="component" value="Unassembled WGS sequence"/>
</dbReference>
<feature type="domain" description="LTI65/LTI78 PGEED repeat" evidence="2">
    <location>
        <begin position="283"/>
        <end position="313"/>
    </location>
</feature>
<dbReference type="AlphaFoldDB" id="A0A5A7VK47"/>
<feature type="compositionally biased region" description="Polar residues" evidence="1">
    <location>
        <begin position="257"/>
        <end position="278"/>
    </location>
</feature>
<dbReference type="PANTHER" id="PTHR33836:SF7">
    <property type="entry name" value="LOW-TEMPERATURE-INDUCED PROTEIN"/>
    <property type="match status" value="1"/>
</dbReference>
<evidence type="ECO:0000313" key="7">
    <source>
        <dbReference type="Proteomes" id="UP000321947"/>
    </source>
</evidence>
<dbReference type="PANTHER" id="PTHR33836">
    <property type="entry name" value="LOW-TEMPERATURE-INDUCED 65 KDA PROTEIN-RELATED"/>
    <property type="match status" value="1"/>
</dbReference>
<reference evidence="6 7" key="1">
    <citation type="submission" date="2019-08" db="EMBL/GenBank/DDBJ databases">
        <title>Draft genome sequences of two oriental melons (Cucumis melo L. var makuwa).</title>
        <authorList>
            <person name="Kwon S.-Y."/>
        </authorList>
    </citation>
    <scope>NUCLEOTIDE SEQUENCE [LARGE SCALE GENOMIC DNA]</scope>
    <source>
        <strain evidence="7">cv. Chang Bougi</strain>
        <strain evidence="6">cv. SW 3</strain>
        <tissue evidence="4">Leaf</tissue>
    </source>
</reference>
<evidence type="ECO:0000313" key="4">
    <source>
        <dbReference type="EMBL" id="KAA0067764.1"/>
    </source>
</evidence>
<dbReference type="InterPro" id="IPR037491">
    <property type="entry name" value="LTI78/LTI65"/>
</dbReference>
<feature type="domain" description="LTI65/LTI78 N-terminal" evidence="3">
    <location>
        <begin position="50"/>
        <end position="115"/>
    </location>
</feature>
<sequence length="556" mass="59306">MSQFHHMQIYGGNATPTMEQLLRDGEASRWPPTNASPVLVKDHDLEDDIDHHQKKSVFTKVKEKAKKLRNSLSNKKRHGEDENITPSWGYNLDEDEEEEEGVDAEYLGAPMYESELAPEDCKENARQHPRADPVIAENHTLANTIKLAFGHDEKPSNSPETLSQMAVESSIGNSNTSNETTIANSTMKIIQEKEVAKPSSPNKTLTETMTEKLAPVYSTVTDATHAIASKIQSLTISSPSNSSTRSSPSTPKKASSLTIKTTCSDPIATQSPSLSKGTEQIWDKGVSVKEYLMHKFEPGEDERALSQVLSDALSPRAKPGIGVVEKVREAVNSMLRAGDAPQQKSTHLTAKSSSQVEVAPQPVAAHSVARSSSRAEKAPELVAAKSVRAESTPPPMAAHLAAKPSSSVEKTPQAVAAKSSSHAEVAPQAILALHLAAKPSPQAIPATHLAAKPSPQARAAPQAIPATHLAAKPSLSAEATSHPMVTHLAAKPSLPAEATPQPMVTHLAAKPSLPAEATPQPIVTHLAAKSSASAPVFTTTHRVAEEENLERILQAN</sequence>
<comment type="caution">
    <text evidence="4">The sequence shown here is derived from an EMBL/GenBank/DDBJ whole genome shotgun (WGS) entry which is preliminary data.</text>
</comment>
<evidence type="ECO:0000313" key="5">
    <source>
        <dbReference type="EMBL" id="TYJ97382.1"/>
    </source>
</evidence>
<dbReference type="STRING" id="1194695.A0A5A7VK47"/>
<dbReference type="Pfam" id="PF23399">
    <property type="entry name" value="LTI65_PGEED"/>
    <property type="match status" value="1"/>
</dbReference>
<proteinExistence type="predicted"/>
<feature type="region of interest" description="Disordered" evidence="1">
    <location>
        <begin position="151"/>
        <end position="180"/>
    </location>
</feature>
<dbReference type="Pfam" id="PF23403">
    <property type="entry name" value="LTI65_LTI78_N"/>
    <property type="match status" value="1"/>
</dbReference>
<dbReference type="EMBL" id="SSTE01000369">
    <property type="protein sequence ID" value="KAA0067764.1"/>
    <property type="molecule type" value="Genomic_DNA"/>
</dbReference>
<name>A0A5A7VK47_CUCMM</name>
<feature type="region of interest" description="Disordered" evidence="1">
    <location>
        <begin position="386"/>
        <end position="407"/>
    </location>
</feature>
<dbReference type="EMBL" id="SSTD01018933">
    <property type="protein sequence ID" value="TYJ97382.1"/>
    <property type="molecule type" value="Genomic_DNA"/>
</dbReference>
<feature type="region of interest" description="Disordered" evidence="1">
    <location>
        <begin position="337"/>
        <end position="361"/>
    </location>
</feature>
<accession>A0A5A7VK47</accession>
<feature type="compositionally biased region" description="Low complexity" evidence="1">
    <location>
        <begin position="236"/>
        <end position="256"/>
    </location>
</feature>
<feature type="region of interest" description="Disordered" evidence="1">
    <location>
        <begin position="69"/>
        <end position="90"/>
    </location>
</feature>
<dbReference type="GO" id="GO:0009737">
    <property type="term" value="P:response to abscisic acid"/>
    <property type="evidence" value="ECO:0007669"/>
    <property type="project" value="InterPro"/>
</dbReference>
<organism evidence="4 6">
    <name type="scientific">Cucumis melo var. makuwa</name>
    <name type="common">Oriental melon</name>
    <dbReference type="NCBI Taxonomy" id="1194695"/>
    <lineage>
        <taxon>Eukaryota</taxon>
        <taxon>Viridiplantae</taxon>
        <taxon>Streptophyta</taxon>
        <taxon>Embryophyta</taxon>
        <taxon>Tracheophyta</taxon>
        <taxon>Spermatophyta</taxon>
        <taxon>Magnoliopsida</taxon>
        <taxon>eudicotyledons</taxon>
        <taxon>Gunneridae</taxon>
        <taxon>Pentapetalae</taxon>
        <taxon>rosids</taxon>
        <taxon>fabids</taxon>
        <taxon>Cucurbitales</taxon>
        <taxon>Cucurbitaceae</taxon>
        <taxon>Benincaseae</taxon>
        <taxon>Cucumis</taxon>
    </lineage>
</organism>
<feature type="compositionally biased region" description="Polar residues" evidence="1">
    <location>
        <begin position="156"/>
        <end position="180"/>
    </location>
</feature>
<feature type="region of interest" description="Disordered" evidence="1">
    <location>
        <begin position="236"/>
        <end position="278"/>
    </location>
</feature>
<dbReference type="OrthoDB" id="670168at2759"/>
<dbReference type="Proteomes" id="UP000321393">
    <property type="component" value="Unassembled WGS sequence"/>
</dbReference>